<dbReference type="InterPro" id="IPR042047">
    <property type="entry name" value="SleB_dom1"/>
</dbReference>
<evidence type="ECO:0000313" key="3">
    <source>
        <dbReference type="Proteomes" id="UP000326202"/>
    </source>
</evidence>
<dbReference type="InterPro" id="IPR011105">
    <property type="entry name" value="Cell_wall_hydrolase_SleB"/>
</dbReference>
<evidence type="ECO:0000313" key="2">
    <source>
        <dbReference type="EMBL" id="QEX18556.1"/>
    </source>
</evidence>
<dbReference type="AlphaFoldDB" id="A0A5J6MUP0"/>
<evidence type="ECO:0000259" key="1">
    <source>
        <dbReference type="Pfam" id="PF07486"/>
    </source>
</evidence>
<dbReference type="RefSeq" id="WP_225308345.1">
    <property type="nucleotide sequence ID" value="NZ_CP042906.1"/>
</dbReference>
<dbReference type="EMBL" id="CP042906">
    <property type="protein sequence ID" value="QEX18556.1"/>
    <property type="molecule type" value="Genomic_DNA"/>
</dbReference>
<dbReference type="GO" id="GO:0016787">
    <property type="term" value="F:hydrolase activity"/>
    <property type="evidence" value="ECO:0007669"/>
    <property type="project" value="InterPro"/>
</dbReference>
<dbReference type="Gene3D" id="6.20.240.60">
    <property type="match status" value="1"/>
</dbReference>
<gene>
    <name evidence="2" type="ORF">FRZ44_38630</name>
</gene>
<feature type="domain" description="Cell wall hydrolase SleB" evidence="1">
    <location>
        <begin position="26"/>
        <end position="142"/>
    </location>
</feature>
<sequence length="145" mass="15616">MSRIALPCSFGDLDIMARTVYGEARGEIDAGKIAVAWCIRNRAELDLGNDGKPDWWGEGIGGVCLKPYQFSCWLPNDPMFPKIKAAKARQLAECLESCFAVLGGEVPDPTGGATHYHASSIAAPPWAAGKTPVAIIGAHRFFRLI</sequence>
<accession>A0A5J6MUP0</accession>
<name>A0A5J6MUP0_9PROT</name>
<dbReference type="Gene3D" id="1.10.10.2520">
    <property type="entry name" value="Cell wall hydrolase SleB, domain 1"/>
    <property type="match status" value="1"/>
</dbReference>
<dbReference type="Proteomes" id="UP000326202">
    <property type="component" value="Chromosome"/>
</dbReference>
<reference evidence="2 3" key="1">
    <citation type="submission" date="2019-08" db="EMBL/GenBank/DDBJ databases">
        <title>Hyperibacter terrae gen. nov., sp. nov. and Hyperibacter viscosus sp. nov., two new members in the family Rhodospirillaceae isolated from the rhizosphere of Hypericum perforatum.</title>
        <authorList>
            <person name="Noviana Z."/>
        </authorList>
    </citation>
    <scope>NUCLEOTIDE SEQUENCE [LARGE SCALE GENOMIC DNA]</scope>
    <source>
        <strain evidence="2 3">R5913</strain>
    </source>
</reference>
<keyword evidence="3" id="KW-1185">Reference proteome</keyword>
<proteinExistence type="predicted"/>
<organism evidence="2 3">
    <name type="scientific">Hypericibacter terrae</name>
    <dbReference type="NCBI Taxonomy" id="2602015"/>
    <lineage>
        <taxon>Bacteria</taxon>
        <taxon>Pseudomonadati</taxon>
        <taxon>Pseudomonadota</taxon>
        <taxon>Alphaproteobacteria</taxon>
        <taxon>Rhodospirillales</taxon>
        <taxon>Dongiaceae</taxon>
        <taxon>Hypericibacter</taxon>
    </lineage>
</organism>
<protein>
    <recommendedName>
        <fullName evidence="1">Cell wall hydrolase SleB domain-containing protein</fullName>
    </recommendedName>
</protein>
<dbReference type="Pfam" id="PF07486">
    <property type="entry name" value="Hydrolase_2"/>
    <property type="match status" value="1"/>
</dbReference>
<dbReference type="KEGG" id="htq:FRZ44_38630"/>